<accession>A0A7G6Y9X0</accession>
<dbReference type="AlphaFoldDB" id="A0A7G6Y9X0"/>
<evidence type="ECO:0000256" key="2">
    <source>
        <dbReference type="ARBA" id="ARBA00022475"/>
    </source>
</evidence>
<gene>
    <name evidence="9" type="ORF">F1C12_09175</name>
</gene>
<evidence type="ECO:0000256" key="4">
    <source>
        <dbReference type="ARBA" id="ARBA00022692"/>
    </source>
</evidence>
<keyword evidence="4 8" id="KW-0812">Transmembrane</keyword>
<dbReference type="NCBIfam" id="TIGR04178">
    <property type="entry name" value="exo_archaeo"/>
    <property type="match status" value="1"/>
</dbReference>
<dbReference type="RefSeq" id="WP_185278447.1">
    <property type="nucleotide sequence ID" value="NZ_CP043641.1"/>
</dbReference>
<dbReference type="GO" id="GO:0005886">
    <property type="term" value="C:plasma membrane"/>
    <property type="evidence" value="ECO:0007669"/>
    <property type="project" value="UniProtKB-SubCell"/>
</dbReference>
<dbReference type="InterPro" id="IPR026392">
    <property type="entry name" value="Exo/Archaeosortase_dom"/>
</dbReference>
<dbReference type="KEGG" id="lse:F1C12_09175"/>
<evidence type="ECO:0000256" key="1">
    <source>
        <dbReference type="ARBA" id="ARBA00004651"/>
    </source>
</evidence>
<protein>
    <recommendedName>
        <fullName evidence="11">Exosortase/archaeosortase family protein</fullName>
    </recommendedName>
</protein>
<dbReference type="GO" id="GO:0008233">
    <property type="term" value="F:peptidase activity"/>
    <property type="evidence" value="ECO:0007669"/>
    <property type="project" value="UniProtKB-KW"/>
</dbReference>
<evidence type="ECO:0000256" key="7">
    <source>
        <dbReference type="ARBA" id="ARBA00023136"/>
    </source>
</evidence>
<evidence type="ECO:0000313" key="10">
    <source>
        <dbReference type="Proteomes" id="UP000515511"/>
    </source>
</evidence>
<keyword evidence="7 8" id="KW-0472">Membrane</keyword>
<evidence type="ECO:0000256" key="3">
    <source>
        <dbReference type="ARBA" id="ARBA00022670"/>
    </source>
</evidence>
<evidence type="ECO:0000256" key="5">
    <source>
        <dbReference type="ARBA" id="ARBA00022801"/>
    </source>
</evidence>
<dbReference type="Proteomes" id="UP000515511">
    <property type="component" value="Chromosome"/>
</dbReference>
<proteinExistence type="predicted"/>
<name>A0A7G6Y9X0_9MICO</name>
<sequence>MSDTPLAPTPSARRTARRRRASVPQLVLAALLTGLAVALVVLLERAVQLEAHLFAQAIPTVLGASAALGEHATITVGAGGPMLFSMSIGLACSIVLLLVPFLLIAAALLATGRISVLRALFAVAIGAVLLEVVNTVRVLVIAALTLGDGVSGFGWGHTLVGSVIVLAGLLLTTAGMLWIAARGRKGQAVTA</sequence>
<dbReference type="EMBL" id="CP043641">
    <property type="protein sequence ID" value="QNE35285.1"/>
    <property type="molecule type" value="Genomic_DNA"/>
</dbReference>
<feature type="transmembrane region" description="Helical" evidence="8">
    <location>
        <begin position="88"/>
        <end position="109"/>
    </location>
</feature>
<dbReference type="GO" id="GO:0006508">
    <property type="term" value="P:proteolysis"/>
    <property type="evidence" value="ECO:0007669"/>
    <property type="project" value="UniProtKB-KW"/>
</dbReference>
<keyword evidence="6 8" id="KW-1133">Transmembrane helix</keyword>
<keyword evidence="3" id="KW-0645">Protease</keyword>
<evidence type="ECO:0000256" key="8">
    <source>
        <dbReference type="SAM" id="Phobius"/>
    </source>
</evidence>
<comment type="subcellular location">
    <subcellularLocation>
        <location evidence="1">Cell membrane</location>
        <topology evidence="1">Multi-pass membrane protein</topology>
    </subcellularLocation>
</comment>
<feature type="transmembrane region" description="Helical" evidence="8">
    <location>
        <begin position="121"/>
        <end position="147"/>
    </location>
</feature>
<keyword evidence="2" id="KW-1003">Cell membrane</keyword>
<evidence type="ECO:0008006" key="11">
    <source>
        <dbReference type="Google" id="ProtNLM"/>
    </source>
</evidence>
<keyword evidence="5" id="KW-0378">Hydrolase</keyword>
<organism evidence="9 10">
    <name type="scientific">Leifsonia shinshuensis</name>
    <dbReference type="NCBI Taxonomy" id="150026"/>
    <lineage>
        <taxon>Bacteria</taxon>
        <taxon>Bacillati</taxon>
        <taxon>Actinomycetota</taxon>
        <taxon>Actinomycetes</taxon>
        <taxon>Micrococcales</taxon>
        <taxon>Microbacteriaceae</taxon>
        <taxon>Leifsonia</taxon>
    </lineage>
</organism>
<feature type="transmembrane region" description="Helical" evidence="8">
    <location>
        <begin position="159"/>
        <end position="181"/>
    </location>
</feature>
<evidence type="ECO:0000313" key="9">
    <source>
        <dbReference type="EMBL" id="QNE35285.1"/>
    </source>
</evidence>
<feature type="transmembrane region" description="Helical" evidence="8">
    <location>
        <begin position="21"/>
        <end position="43"/>
    </location>
</feature>
<reference evidence="10" key="1">
    <citation type="submission" date="2019-09" db="EMBL/GenBank/DDBJ databases">
        <title>Antimicrobial potential of Antarctic Bacteria.</title>
        <authorList>
            <person name="Benaud N."/>
            <person name="Edwards R.J."/>
            <person name="Ferrari B.C."/>
        </authorList>
    </citation>
    <scope>NUCLEOTIDE SEQUENCE [LARGE SCALE GENOMIC DNA]</scope>
    <source>
        <strain evidence="10">INR9</strain>
    </source>
</reference>
<evidence type="ECO:0000256" key="6">
    <source>
        <dbReference type="ARBA" id="ARBA00022989"/>
    </source>
</evidence>